<reference evidence="8 9" key="1">
    <citation type="submission" date="2021-03" db="EMBL/GenBank/DDBJ databases">
        <title>Sequencing the genomes of 1000 actinobacteria strains.</title>
        <authorList>
            <person name="Klenk H.-P."/>
        </authorList>
    </citation>
    <scope>NUCLEOTIDE SEQUENCE [LARGE SCALE GENOMIC DNA]</scope>
    <source>
        <strain evidence="8 9">DSM 16005</strain>
    </source>
</reference>
<organism evidence="8 9">
    <name type="scientific">Arthrobacter stackebrandtii</name>
    <dbReference type="NCBI Taxonomy" id="272161"/>
    <lineage>
        <taxon>Bacteria</taxon>
        <taxon>Bacillati</taxon>
        <taxon>Actinomycetota</taxon>
        <taxon>Actinomycetes</taxon>
        <taxon>Micrococcales</taxon>
        <taxon>Micrococcaceae</taxon>
        <taxon>Arthrobacter</taxon>
    </lineage>
</organism>
<feature type="domain" description="ABC transmembrane type-1" evidence="7">
    <location>
        <begin position="54"/>
        <end position="137"/>
    </location>
</feature>
<dbReference type="Gene3D" id="1.10.3720.10">
    <property type="entry name" value="MetI-like"/>
    <property type="match status" value="1"/>
</dbReference>
<evidence type="ECO:0000313" key="9">
    <source>
        <dbReference type="Proteomes" id="UP000711614"/>
    </source>
</evidence>
<evidence type="ECO:0000313" key="8">
    <source>
        <dbReference type="EMBL" id="MBP2415055.1"/>
    </source>
</evidence>
<name>A0ABS4Z2U7_9MICC</name>
<dbReference type="InterPro" id="IPR050901">
    <property type="entry name" value="BP-dep_ABC_trans_perm"/>
</dbReference>
<keyword evidence="3" id="KW-1003">Cell membrane</keyword>
<dbReference type="Pfam" id="PF00528">
    <property type="entry name" value="BPD_transp_1"/>
    <property type="match status" value="1"/>
</dbReference>
<dbReference type="InterPro" id="IPR035906">
    <property type="entry name" value="MetI-like_sf"/>
</dbReference>
<dbReference type="InterPro" id="IPR000515">
    <property type="entry name" value="MetI-like"/>
</dbReference>
<proteinExistence type="predicted"/>
<keyword evidence="5" id="KW-1133">Transmembrane helix</keyword>
<dbReference type="EMBL" id="JAGIOI010000001">
    <property type="protein sequence ID" value="MBP2415055.1"/>
    <property type="molecule type" value="Genomic_DNA"/>
</dbReference>
<dbReference type="SUPFAM" id="SSF161098">
    <property type="entry name" value="MetI-like"/>
    <property type="match status" value="1"/>
</dbReference>
<keyword evidence="9" id="KW-1185">Reference proteome</keyword>
<evidence type="ECO:0000256" key="4">
    <source>
        <dbReference type="ARBA" id="ARBA00022692"/>
    </source>
</evidence>
<sequence>MKFTRSQMFKAAFSDPSNAPDVTEFGNTDLAGHVGANCFAMGDLCALVAGLDAATSWMLRSFVAAVPVELGEAAKLDGASSFRFVRSVLFPLVAPGVVACSEFSVISTWNDFLFAKTFIISAQENSIMTDPVLIFFIAVQRRLVSGLAGAVKG</sequence>
<evidence type="ECO:0000256" key="2">
    <source>
        <dbReference type="ARBA" id="ARBA00022448"/>
    </source>
</evidence>
<accession>A0ABS4Z2U7</accession>
<evidence type="ECO:0000259" key="7">
    <source>
        <dbReference type="Pfam" id="PF00528"/>
    </source>
</evidence>
<protein>
    <submittedName>
        <fullName evidence="8">ABC-type glycerol-3-phosphate transport system permease component</fullName>
    </submittedName>
</protein>
<evidence type="ECO:0000256" key="6">
    <source>
        <dbReference type="ARBA" id="ARBA00023136"/>
    </source>
</evidence>
<comment type="subcellular location">
    <subcellularLocation>
        <location evidence="1">Cell membrane</location>
        <topology evidence="1">Multi-pass membrane protein</topology>
    </subcellularLocation>
</comment>
<dbReference type="CDD" id="cd06261">
    <property type="entry name" value="TM_PBP2"/>
    <property type="match status" value="1"/>
</dbReference>
<dbReference type="PANTHER" id="PTHR32243:SF18">
    <property type="entry name" value="INNER MEMBRANE ABC TRANSPORTER PERMEASE PROTEIN YCJP"/>
    <property type="match status" value="1"/>
</dbReference>
<dbReference type="PANTHER" id="PTHR32243">
    <property type="entry name" value="MALTOSE TRANSPORT SYSTEM PERMEASE-RELATED"/>
    <property type="match status" value="1"/>
</dbReference>
<keyword evidence="6" id="KW-0472">Membrane</keyword>
<evidence type="ECO:0000256" key="1">
    <source>
        <dbReference type="ARBA" id="ARBA00004651"/>
    </source>
</evidence>
<keyword evidence="2" id="KW-0813">Transport</keyword>
<evidence type="ECO:0000256" key="5">
    <source>
        <dbReference type="ARBA" id="ARBA00022989"/>
    </source>
</evidence>
<keyword evidence="4" id="KW-0812">Transmembrane</keyword>
<gene>
    <name evidence="8" type="ORF">JOF48_003854</name>
</gene>
<comment type="caution">
    <text evidence="8">The sequence shown here is derived from an EMBL/GenBank/DDBJ whole genome shotgun (WGS) entry which is preliminary data.</text>
</comment>
<evidence type="ECO:0000256" key="3">
    <source>
        <dbReference type="ARBA" id="ARBA00022475"/>
    </source>
</evidence>
<dbReference type="Proteomes" id="UP000711614">
    <property type="component" value="Unassembled WGS sequence"/>
</dbReference>